<protein>
    <recommendedName>
        <fullName evidence="11">V-type ATP synthase subunit I</fullName>
    </recommendedName>
</protein>
<name>A0A8J4DMP9_9ACTN</name>
<comment type="similarity">
    <text evidence="2">Belongs to the V-ATPase 116 kDa subunit family.</text>
</comment>
<evidence type="ECO:0000256" key="7">
    <source>
        <dbReference type="ARBA" id="ARBA00023136"/>
    </source>
</evidence>
<keyword evidence="4 8" id="KW-0812">Transmembrane</keyword>
<feature type="transmembrane region" description="Helical" evidence="8">
    <location>
        <begin position="250"/>
        <end position="269"/>
    </location>
</feature>
<evidence type="ECO:0000313" key="10">
    <source>
        <dbReference type="Proteomes" id="UP000652013"/>
    </source>
</evidence>
<dbReference type="PANTHER" id="PTHR11629">
    <property type="entry name" value="VACUOLAR PROTON ATPASES"/>
    <property type="match status" value="1"/>
</dbReference>
<evidence type="ECO:0000313" key="9">
    <source>
        <dbReference type="EMBL" id="GIJ06688.1"/>
    </source>
</evidence>
<reference evidence="9" key="1">
    <citation type="submission" date="2021-01" db="EMBL/GenBank/DDBJ databases">
        <title>Whole genome shotgun sequence of Spirilliplanes yamanashiensis NBRC 15828.</title>
        <authorList>
            <person name="Komaki H."/>
            <person name="Tamura T."/>
        </authorList>
    </citation>
    <scope>NUCLEOTIDE SEQUENCE</scope>
    <source>
        <strain evidence="9">NBRC 15828</strain>
    </source>
</reference>
<evidence type="ECO:0000256" key="8">
    <source>
        <dbReference type="SAM" id="Phobius"/>
    </source>
</evidence>
<dbReference type="GO" id="GO:0016471">
    <property type="term" value="C:vacuolar proton-transporting V-type ATPase complex"/>
    <property type="evidence" value="ECO:0007669"/>
    <property type="project" value="TreeGrafter"/>
</dbReference>
<evidence type="ECO:0000256" key="3">
    <source>
        <dbReference type="ARBA" id="ARBA00022448"/>
    </source>
</evidence>
<keyword evidence="6" id="KW-0406">Ion transport</keyword>
<dbReference type="GO" id="GO:0007035">
    <property type="term" value="P:vacuolar acidification"/>
    <property type="evidence" value="ECO:0007669"/>
    <property type="project" value="TreeGrafter"/>
</dbReference>
<feature type="transmembrane region" description="Helical" evidence="8">
    <location>
        <begin position="168"/>
        <end position="196"/>
    </location>
</feature>
<dbReference type="EMBL" id="BOOY01000044">
    <property type="protein sequence ID" value="GIJ06688.1"/>
    <property type="molecule type" value="Genomic_DNA"/>
</dbReference>
<evidence type="ECO:0000256" key="6">
    <source>
        <dbReference type="ARBA" id="ARBA00023065"/>
    </source>
</evidence>
<accession>A0A8J4DMP9</accession>
<keyword evidence="7 8" id="KW-0472">Membrane</keyword>
<evidence type="ECO:0008006" key="11">
    <source>
        <dbReference type="Google" id="ProtNLM"/>
    </source>
</evidence>
<evidence type="ECO:0000256" key="1">
    <source>
        <dbReference type="ARBA" id="ARBA00004141"/>
    </source>
</evidence>
<dbReference type="PANTHER" id="PTHR11629:SF63">
    <property type="entry name" value="V-TYPE PROTON ATPASE SUBUNIT A"/>
    <property type="match status" value="1"/>
</dbReference>
<evidence type="ECO:0000256" key="4">
    <source>
        <dbReference type="ARBA" id="ARBA00022692"/>
    </source>
</evidence>
<dbReference type="Pfam" id="PF01496">
    <property type="entry name" value="V_ATPase_I"/>
    <property type="match status" value="1"/>
</dbReference>
<gene>
    <name evidence="9" type="ORF">Sya03_60400</name>
</gene>
<feature type="transmembrane region" description="Helical" evidence="8">
    <location>
        <begin position="281"/>
        <end position="306"/>
    </location>
</feature>
<dbReference type="GO" id="GO:0046961">
    <property type="term" value="F:proton-transporting ATPase activity, rotational mechanism"/>
    <property type="evidence" value="ECO:0007669"/>
    <property type="project" value="InterPro"/>
</dbReference>
<dbReference type="AlphaFoldDB" id="A0A8J4DMP9"/>
<organism evidence="9 10">
    <name type="scientific">Spirilliplanes yamanashiensis</name>
    <dbReference type="NCBI Taxonomy" id="42233"/>
    <lineage>
        <taxon>Bacteria</taxon>
        <taxon>Bacillati</taxon>
        <taxon>Actinomycetota</taxon>
        <taxon>Actinomycetes</taxon>
        <taxon>Micromonosporales</taxon>
        <taxon>Micromonosporaceae</taxon>
        <taxon>Spirilliplanes</taxon>
    </lineage>
</organism>
<comment type="subcellular location">
    <subcellularLocation>
        <location evidence="1">Membrane</location>
        <topology evidence="1">Multi-pass membrane protein</topology>
    </subcellularLocation>
</comment>
<comment type="caution">
    <text evidence="9">The sequence shown here is derived from an EMBL/GenBank/DDBJ whole genome shotgun (WGS) entry which is preliminary data.</text>
</comment>
<feature type="transmembrane region" description="Helical" evidence="8">
    <location>
        <begin position="312"/>
        <end position="335"/>
    </location>
</feature>
<feature type="transmembrane region" description="Helical" evidence="8">
    <location>
        <begin position="356"/>
        <end position="381"/>
    </location>
</feature>
<evidence type="ECO:0000256" key="2">
    <source>
        <dbReference type="ARBA" id="ARBA00009904"/>
    </source>
</evidence>
<keyword evidence="5 8" id="KW-1133">Transmembrane helix</keyword>
<evidence type="ECO:0000256" key="5">
    <source>
        <dbReference type="ARBA" id="ARBA00022989"/>
    </source>
</evidence>
<keyword evidence="10" id="KW-1185">Reference proteome</keyword>
<dbReference type="GO" id="GO:0033179">
    <property type="term" value="C:proton-transporting V-type ATPase, V0 domain"/>
    <property type="evidence" value="ECO:0007669"/>
    <property type="project" value="InterPro"/>
</dbReference>
<feature type="transmembrane region" description="Helical" evidence="8">
    <location>
        <begin position="393"/>
        <end position="417"/>
    </location>
</feature>
<dbReference type="InterPro" id="IPR002490">
    <property type="entry name" value="V-ATPase_116kDa_su"/>
</dbReference>
<sequence length="454" mass="45685">MTRIAVVAPADRCRDALVAVAELGCVQPDDPVEGPAGGPAADALRGLGGAAAAPQLARAAADPAALARAGRTDLLAGESELERFAAAAVRDAGVVAWVGWCPADRLPAVGDRLAAVEAAAVPLPHPDGAEPPTLLRPGTAVRRAFAPLVQTYGTVPYADVDPTVPAGVAYVVMFGVMFADAGHGLLLAAFAALLAAGRPRRLSRLHRMWPFVAGAGLASTAAGILLGEFFGPTGVLPVRWLSPLEEPVRLLAAGVGVGAVLLAAAYVAGAVNRWREGGARLALYAPSGIAGAALFAGLACLAGGLYLGRWALAGPGAALAAVALVLAAAGLWAASGGGAAGAVQTGVQLVDLAVRVAANLVSFARLAAFGLTHAALGALVWSGVTGLWQHGTAAAMAGAVVLFAAGNALTFALEALVAGVQALRLEYYELFSRVFDGEGRPFRPWRLSVEEVSP</sequence>
<dbReference type="Proteomes" id="UP000652013">
    <property type="component" value="Unassembled WGS sequence"/>
</dbReference>
<proteinExistence type="inferred from homology"/>
<feature type="transmembrane region" description="Helical" evidence="8">
    <location>
        <begin position="208"/>
        <end position="230"/>
    </location>
</feature>
<keyword evidence="3" id="KW-0813">Transport</keyword>
<dbReference type="GO" id="GO:0051117">
    <property type="term" value="F:ATPase binding"/>
    <property type="evidence" value="ECO:0007669"/>
    <property type="project" value="TreeGrafter"/>
</dbReference>